<feature type="domain" description="Aminoacyl-tRNA synthetase class Ia" evidence="12">
    <location>
        <begin position="9"/>
        <end position="101"/>
    </location>
</feature>
<dbReference type="GO" id="GO:0005524">
    <property type="term" value="F:ATP binding"/>
    <property type="evidence" value="ECO:0007669"/>
    <property type="project" value="UniProtKB-KW"/>
</dbReference>
<evidence type="ECO:0000313" key="15">
    <source>
        <dbReference type="EMBL" id="PLO71977.1"/>
    </source>
</evidence>
<comment type="catalytic activity">
    <reaction evidence="11">
        <text>tRNA(Ile) + L-isoleucine + ATP = L-isoleucyl-tRNA(Ile) + AMP + diphosphate</text>
        <dbReference type="Rhea" id="RHEA:11060"/>
        <dbReference type="Rhea" id="RHEA-COMP:9666"/>
        <dbReference type="Rhea" id="RHEA-COMP:9695"/>
        <dbReference type="ChEBI" id="CHEBI:30616"/>
        <dbReference type="ChEBI" id="CHEBI:33019"/>
        <dbReference type="ChEBI" id="CHEBI:58045"/>
        <dbReference type="ChEBI" id="CHEBI:78442"/>
        <dbReference type="ChEBI" id="CHEBI:78528"/>
        <dbReference type="ChEBI" id="CHEBI:456215"/>
        <dbReference type="EC" id="6.1.1.5"/>
    </reaction>
</comment>
<dbReference type="InterPro" id="IPR014729">
    <property type="entry name" value="Rossmann-like_a/b/a_fold"/>
</dbReference>
<dbReference type="GO" id="GO:0046872">
    <property type="term" value="F:metal ion binding"/>
    <property type="evidence" value="ECO:0007669"/>
    <property type="project" value="UniProtKB-KW"/>
</dbReference>
<organism evidence="15 16">
    <name type="scientific">Klebsiella michiganensis</name>
    <dbReference type="NCBI Taxonomy" id="1134687"/>
    <lineage>
        <taxon>Bacteria</taxon>
        <taxon>Pseudomonadati</taxon>
        <taxon>Pseudomonadota</taxon>
        <taxon>Gammaproteobacteria</taxon>
        <taxon>Enterobacterales</taxon>
        <taxon>Enterobacteriaceae</taxon>
        <taxon>Klebsiella/Raoultella group</taxon>
        <taxon>Klebsiella</taxon>
    </lineage>
</organism>
<dbReference type="GO" id="GO:0004822">
    <property type="term" value="F:isoleucine-tRNA ligase activity"/>
    <property type="evidence" value="ECO:0007669"/>
    <property type="project" value="UniProtKB-EC"/>
</dbReference>
<dbReference type="Pfam" id="PF08264">
    <property type="entry name" value="Anticodon_1"/>
    <property type="match status" value="1"/>
</dbReference>
<reference evidence="15 16" key="2">
    <citation type="submission" date="2018-01" db="EMBL/GenBank/DDBJ databases">
        <title>Genomic study of Klebsiella pneumoniae.</title>
        <authorList>
            <person name="Yang Y."/>
            <person name="Bicalho R."/>
        </authorList>
    </citation>
    <scope>NUCLEOTIDE SEQUENCE [LARGE SCALE GENOMIC DNA]</scope>
    <source>
        <strain evidence="15 16">A10</strain>
    </source>
</reference>
<dbReference type="PANTHER" id="PTHR42765:SF1">
    <property type="entry name" value="ISOLEUCINE--TRNA LIGASE, MITOCHONDRIAL"/>
    <property type="match status" value="1"/>
</dbReference>
<dbReference type="GO" id="GO:0000049">
    <property type="term" value="F:tRNA binding"/>
    <property type="evidence" value="ECO:0007669"/>
    <property type="project" value="InterPro"/>
</dbReference>
<evidence type="ECO:0000256" key="6">
    <source>
        <dbReference type="ARBA" id="ARBA00022833"/>
    </source>
</evidence>
<keyword evidence="9" id="KW-0030">Aminoacyl-tRNA synthetase</keyword>
<comment type="similarity">
    <text evidence="1">Belongs to the class-I aminoacyl-tRNA synthetase family. IleS type 1 subfamily.</text>
</comment>
<dbReference type="EC" id="6.1.1.5" evidence="2"/>
<keyword evidence="4" id="KW-0479">Metal-binding</keyword>
<dbReference type="GO" id="GO:0005829">
    <property type="term" value="C:cytosol"/>
    <property type="evidence" value="ECO:0007669"/>
    <property type="project" value="TreeGrafter"/>
</dbReference>
<dbReference type="Pfam" id="PF00133">
    <property type="entry name" value="tRNA-synt_1"/>
    <property type="match status" value="1"/>
</dbReference>
<keyword evidence="5" id="KW-0547">Nucleotide-binding</keyword>
<keyword evidence="3 15" id="KW-0436">Ligase</keyword>
<comment type="function">
    <text evidence="10">Catalyzes the attachment of isoleucine to tRNA(Ile). As IleRS can inadvertently accommodate and process structurally similar amino acids such as valine, to avoid such errors it has two additional distinct tRNA(Ile)-dependent editing activities. One activity is designated as 'pretransfer' editing and involves the hydrolysis of activated Val-AMP. The other activity is designated 'posttransfer' editing and involves deacylation of mischarged Val-tRNA(Ile).</text>
</comment>
<feature type="domain" description="Zinc finger FPG/IleRS-type" evidence="13">
    <location>
        <begin position="359"/>
        <end position="388"/>
    </location>
</feature>
<dbReference type="InterPro" id="IPR013155">
    <property type="entry name" value="M/V/L/I-tRNA-synth_anticd-bd"/>
</dbReference>
<dbReference type="Gene3D" id="1.10.730.20">
    <property type="match status" value="1"/>
</dbReference>
<protein>
    <recommendedName>
        <fullName evidence="2">isoleucine--tRNA ligase</fullName>
        <ecNumber evidence="2">6.1.1.5</ecNumber>
    </recommendedName>
</protein>
<dbReference type="Pfam" id="PF06827">
    <property type="entry name" value="zf-FPG_IleRS"/>
    <property type="match status" value="1"/>
</dbReference>
<reference evidence="15 16" key="1">
    <citation type="submission" date="2017-11" db="EMBL/GenBank/DDBJ databases">
        <authorList>
            <person name="Han C.G."/>
        </authorList>
    </citation>
    <scope>NUCLEOTIDE SEQUENCE [LARGE SCALE GENOMIC DNA]</scope>
    <source>
        <strain evidence="15 16">A10</strain>
    </source>
</reference>
<evidence type="ECO:0000259" key="12">
    <source>
        <dbReference type="Pfam" id="PF00133"/>
    </source>
</evidence>
<evidence type="ECO:0000256" key="8">
    <source>
        <dbReference type="ARBA" id="ARBA00022917"/>
    </source>
</evidence>
<comment type="caution">
    <text evidence="15">The sequence shown here is derived from an EMBL/GenBank/DDBJ whole genome shotgun (WGS) entry which is preliminary data.</text>
</comment>
<evidence type="ECO:0000256" key="7">
    <source>
        <dbReference type="ARBA" id="ARBA00022840"/>
    </source>
</evidence>
<dbReference type="FunFam" id="1.10.730.20:FF:000001">
    <property type="entry name" value="Isoleucine--tRNA ligase"/>
    <property type="match status" value="1"/>
</dbReference>
<dbReference type="InterPro" id="IPR002300">
    <property type="entry name" value="aa-tRNA-synth_Ia"/>
</dbReference>
<accession>A0A2J5Q162</accession>
<dbReference type="PANTHER" id="PTHR42765">
    <property type="entry name" value="SOLEUCYL-TRNA SYNTHETASE"/>
    <property type="match status" value="1"/>
</dbReference>
<dbReference type="EMBL" id="PIDR01000192">
    <property type="protein sequence ID" value="PLO71977.1"/>
    <property type="molecule type" value="Genomic_DNA"/>
</dbReference>
<evidence type="ECO:0000256" key="4">
    <source>
        <dbReference type="ARBA" id="ARBA00022723"/>
    </source>
</evidence>
<evidence type="ECO:0000256" key="1">
    <source>
        <dbReference type="ARBA" id="ARBA00006887"/>
    </source>
</evidence>
<dbReference type="InterPro" id="IPR009080">
    <property type="entry name" value="tRNAsynth_Ia_anticodon-bd"/>
</dbReference>
<feature type="non-terminal residue" evidence="15">
    <location>
        <position position="1"/>
    </location>
</feature>
<evidence type="ECO:0000256" key="3">
    <source>
        <dbReference type="ARBA" id="ARBA00022598"/>
    </source>
</evidence>
<keyword evidence="6" id="KW-0862">Zinc</keyword>
<dbReference type="SUPFAM" id="SSF47323">
    <property type="entry name" value="Anticodon-binding domain of a subclass of class I aminoacyl-tRNA synthetases"/>
    <property type="match status" value="1"/>
</dbReference>
<keyword evidence="8" id="KW-0648">Protein biosynthesis</keyword>
<feature type="domain" description="Methionyl/Valyl/Leucyl/Isoleucyl-tRNA synthetase anticodon-binding" evidence="14">
    <location>
        <begin position="146"/>
        <end position="301"/>
    </location>
</feature>
<proteinExistence type="inferred from homology"/>
<name>A0A2J5Q162_9ENTR</name>
<keyword evidence="7" id="KW-0067">ATP-binding</keyword>
<dbReference type="InterPro" id="IPR050081">
    <property type="entry name" value="Ile-tRNA_ligase"/>
</dbReference>
<evidence type="ECO:0000313" key="16">
    <source>
        <dbReference type="Proteomes" id="UP000234667"/>
    </source>
</evidence>
<evidence type="ECO:0000259" key="14">
    <source>
        <dbReference type="Pfam" id="PF08264"/>
    </source>
</evidence>
<dbReference type="Gene3D" id="3.40.50.620">
    <property type="entry name" value="HUPs"/>
    <property type="match status" value="1"/>
</dbReference>
<evidence type="ECO:0000259" key="13">
    <source>
        <dbReference type="Pfam" id="PF06827"/>
    </source>
</evidence>
<dbReference type="AlphaFoldDB" id="A0A2J5Q162"/>
<evidence type="ECO:0000256" key="11">
    <source>
        <dbReference type="ARBA" id="ARBA00048359"/>
    </source>
</evidence>
<evidence type="ECO:0000256" key="10">
    <source>
        <dbReference type="ARBA" id="ARBA00025217"/>
    </source>
</evidence>
<dbReference type="SUPFAM" id="SSF52374">
    <property type="entry name" value="Nucleotidylyl transferase"/>
    <property type="match status" value="1"/>
</dbReference>
<dbReference type="CDD" id="cd07960">
    <property type="entry name" value="Anticodon_Ia_Ile_BEm"/>
    <property type="match status" value="1"/>
</dbReference>
<dbReference type="InterPro" id="IPR010663">
    <property type="entry name" value="Znf_FPG/IleRS"/>
</dbReference>
<dbReference type="InterPro" id="IPR033708">
    <property type="entry name" value="Anticodon_Ile_BEm"/>
</dbReference>
<dbReference type="Proteomes" id="UP000234667">
    <property type="component" value="Unassembled WGS sequence"/>
</dbReference>
<gene>
    <name evidence="15" type="primary">ileS</name>
    <name evidence="15" type="ORF">CWN49_08830</name>
</gene>
<dbReference type="GO" id="GO:0006428">
    <property type="term" value="P:isoleucyl-tRNA aminoacylation"/>
    <property type="evidence" value="ECO:0007669"/>
    <property type="project" value="TreeGrafter"/>
</dbReference>
<sequence length="399" mass="44407">THSSVVDVRPEFAGHAADMYLEGSDQHRGWFMSSLMISTAMKGKAPYRQVLTHGFTVDGQGRKMSKSIGNTVSPQDVMNKLGADILRLWVASTDYTGEMAVSDEILKRAADSYRRIRNTARFLLANLNGFDPAKDMVKPEEMVVLDRWAVGCAQAAQDDIVKAYESYDFHEVVQRLMRFCSIEMGSFWLDIIKDRQYTTKADSIARRSCQTALYHIAEALVRWMAPIMSFTADEIWGYLPGDREKYVFTGEWYTGLFGLDADEAMNDGFWDALLKVRGEVNKVIEQARTDKQVGGSLEAAVTLYADADLAAKLNALGDELRFVLLTSGANVADYAQAPADAWQSELLKGLKVVLSKAEGDKCPRCWHYTTDIGKVAEHADICGRCVSNIAGDGEKRKFA</sequence>
<evidence type="ECO:0000256" key="9">
    <source>
        <dbReference type="ARBA" id="ARBA00023146"/>
    </source>
</evidence>
<evidence type="ECO:0000256" key="5">
    <source>
        <dbReference type="ARBA" id="ARBA00022741"/>
    </source>
</evidence>
<evidence type="ECO:0000256" key="2">
    <source>
        <dbReference type="ARBA" id="ARBA00013165"/>
    </source>
</evidence>